<evidence type="ECO:0000313" key="1">
    <source>
        <dbReference type="EMBL" id="KAK3771169.1"/>
    </source>
</evidence>
<keyword evidence="2" id="KW-1185">Reference proteome</keyword>
<protein>
    <submittedName>
        <fullName evidence="1">Uncharacterized protein</fullName>
    </submittedName>
</protein>
<reference evidence="1" key="1">
    <citation type="journal article" date="2023" name="G3 (Bethesda)">
        <title>A reference genome for the long-term kleptoplast-retaining sea slug Elysia crispata morphotype clarki.</title>
        <authorList>
            <person name="Eastman K.E."/>
            <person name="Pendleton A.L."/>
            <person name="Shaikh M.A."/>
            <person name="Suttiyut T."/>
            <person name="Ogas R."/>
            <person name="Tomko P."/>
            <person name="Gavelis G."/>
            <person name="Widhalm J.R."/>
            <person name="Wisecaver J.H."/>
        </authorList>
    </citation>
    <scope>NUCLEOTIDE SEQUENCE</scope>
    <source>
        <strain evidence="1">ECLA1</strain>
    </source>
</reference>
<dbReference type="AlphaFoldDB" id="A0AAE0ZKJ1"/>
<dbReference type="Proteomes" id="UP001283361">
    <property type="component" value="Unassembled WGS sequence"/>
</dbReference>
<evidence type="ECO:0000313" key="2">
    <source>
        <dbReference type="Proteomes" id="UP001283361"/>
    </source>
</evidence>
<name>A0AAE0ZKJ1_9GAST</name>
<comment type="caution">
    <text evidence="1">The sequence shown here is derived from an EMBL/GenBank/DDBJ whole genome shotgun (WGS) entry which is preliminary data.</text>
</comment>
<sequence>MLQPGRLLGSHPTNPPLSNKCYTHELVSFCTVSRRFRSQGAEMLQPGRLLGSHPTDTLLSKRSQARVMVL</sequence>
<gene>
    <name evidence="1" type="ORF">RRG08_053316</name>
</gene>
<organism evidence="1 2">
    <name type="scientific">Elysia crispata</name>
    <name type="common">lettuce slug</name>
    <dbReference type="NCBI Taxonomy" id="231223"/>
    <lineage>
        <taxon>Eukaryota</taxon>
        <taxon>Metazoa</taxon>
        <taxon>Spiralia</taxon>
        <taxon>Lophotrochozoa</taxon>
        <taxon>Mollusca</taxon>
        <taxon>Gastropoda</taxon>
        <taxon>Heterobranchia</taxon>
        <taxon>Euthyneura</taxon>
        <taxon>Panpulmonata</taxon>
        <taxon>Sacoglossa</taxon>
        <taxon>Placobranchoidea</taxon>
        <taxon>Plakobranchidae</taxon>
        <taxon>Elysia</taxon>
    </lineage>
</organism>
<dbReference type="EMBL" id="JAWDGP010003764">
    <property type="protein sequence ID" value="KAK3771169.1"/>
    <property type="molecule type" value="Genomic_DNA"/>
</dbReference>
<proteinExistence type="predicted"/>
<accession>A0AAE0ZKJ1</accession>